<dbReference type="PANTHER" id="PTHR40036">
    <property type="entry name" value="MACROCIN O-METHYLTRANSFERASE"/>
    <property type="match status" value="1"/>
</dbReference>
<keyword evidence="1" id="KW-0808">Transferase</keyword>
<dbReference type="InterPro" id="IPR029063">
    <property type="entry name" value="SAM-dependent_MTases_sf"/>
</dbReference>
<dbReference type="SUPFAM" id="SSF53335">
    <property type="entry name" value="S-adenosyl-L-methionine-dependent methyltransferases"/>
    <property type="match status" value="1"/>
</dbReference>
<keyword evidence="1" id="KW-0489">Methyltransferase</keyword>
<name>A0A9D1DJK7_9FIRM</name>
<dbReference type="EMBL" id="DVHH01000008">
    <property type="protein sequence ID" value="HIR54033.1"/>
    <property type="molecule type" value="Genomic_DNA"/>
</dbReference>
<dbReference type="AlphaFoldDB" id="A0A9D1DJK7"/>
<protein>
    <submittedName>
        <fullName evidence="1">Class I SAM-dependent methyltransferase</fullName>
    </submittedName>
</protein>
<dbReference type="GO" id="GO:0008168">
    <property type="term" value="F:methyltransferase activity"/>
    <property type="evidence" value="ECO:0007669"/>
    <property type="project" value="UniProtKB-KW"/>
</dbReference>
<dbReference type="Proteomes" id="UP000824238">
    <property type="component" value="Unassembled WGS sequence"/>
</dbReference>
<gene>
    <name evidence="1" type="ORF">IAD36_00295</name>
</gene>
<accession>A0A9D1DJK7</accession>
<dbReference type="Pfam" id="PF05711">
    <property type="entry name" value="TylF"/>
    <property type="match status" value="1"/>
</dbReference>
<evidence type="ECO:0000313" key="2">
    <source>
        <dbReference type="Proteomes" id="UP000824238"/>
    </source>
</evidence>
<sequence length="283" mass="30204">MTMKKTVLFGAGQAGAMAARLLGGDHAAVCFADNAPEKRGGSLAGLPIVSPEEALALGPDCVCLCVLDAERASQMEAQLRALGYAGPLLRAGELAPFDARAATMRLLAEQILELGIPGDAAELGVFRGEFAALINAALPERRLHLFDTFEGFHAEDVEEERRLGLSRARTGDFADTDVEAVLRRLPHPERAVIHAGRFPATFEPCVELSFSLVSVDADLYAPTAAALPLFWERLSPGGALLVHDVNGFQYAGAGRAVREFCAERGVFPTPLCDMHGSVLLRKP</sequence>
<evidence type="ECO:0000313" key="1">
    <source>
        <dbReference type="EMBL" id="HIR54033.1"/>
    </source>
</evidence>
<comment type="caution">
    <text evidence="1">The sequence shown here is derived from an EMBL/GenBank/DDBJ whole genome shotgun (WGS) entry which is preliminary data.</text>
</comment>
<organism evidence="1 2">
    <name type="scientific">Candidatus Scatomorpha intestinigallinarum</name>
    <dbReference type="NCBI Taxonomy" id="2840923"/>
    <lineage>
        <taxon>Bacteria</taxon>
        <taxon>Bacillati</taxon>
        <taxon>Bacillota</taxon>
        <taxon>Clostridia</taxon>
        <taxon>Eubacteriales</taxon>
        <taxon>Candidatus Scatomorpha</taxon>
    </lineage>
</organism>
<proteinExistence type="predicted"/>
<dbReference type="InterPro" id="IPR008884">
    <property type="entry name" value="TylF_MeTrfase"/>
</dbReference>
<dbReference type="GO" id="GO:0032259">
    <property type="term" value="P:methylation"/>
    <property type="evidence" value="ECO:0007669"/>
    <property type="project" value="UniProtKB-KW"/>
</dbReference>
<dbReference type="PANTHER" id="PTHR40036:SF1">
    <property type="entry name" value="MACROCIN O-METHYLTRANSFERASE"/>
    <property type="match status" value="1"/>
</dbReference>
<dbReference type="Gene3D" id="3.40.50.150">
    <property type="entry name" value="Vaccinia Virus protein VP39"/>
    <property type="match status" value="1"/>
</dbReference>
<reference evidence="1" key="2">
    <citation type="journal article" date="2021" name="PeerJ">
        <title>Extensive microbial diversity within the chicken gut microbiome revealed by metagenomics and culture.</title>
        <authorList>
            <person name="Gilroy R."/>
            <person name="Ravi A."/>
            <person name="Getino M."/>
            <person name="Pursley I."/>
            <person name="Horton D.L."/>
            <person name="Alikhan N.F."/>
            <person name="Baker D."/>
            <person name="Gharbi K."/>
            <person name="Hall N."/>
            <person name="Watson M."/>
            <person name="Adriaenssens E.M."/>
            <person name="Foster-Nyarko E."/>
            <person name="Jarju S."/>
            <person name="Secka A."/>
            <person name="Antonio M."/>
            <person name="Oren A."/>
            <person name="Chaudhuri R.R."/>
            <person name="La Ragione R."/>
            <person name="Hildebrand F."/>
            <person name="Pallen M.J."/>
        </authorList>
    </citation>
    <scope>NUCLEOTIDE SEQUENCE</scope>
    <source>
        <strain evidence="1">ChiGjej3B3-7149</strain>
    </source>
</reference>
<reference evidence="1" key="1">
    <citation type="submission" date="2020-10" db="EMBL/GenBank/DDBJ databases">
        <authorList>
            <person name="Gilroy R."/>
        </authorList>
    </citation>
    <scope>NUCLEOTIDE SEQUENCE</scope>
    <source>
        <strain evidence="1">ChiGjej3B3-7149</strain>
    </source>
</reference>